<dbReference type="Pfam" id="PF02653">
    <property type="entry name" value="BPD_transp_2"/>
    <property type="match status" value="1"/>
</dbReference>
<evidence type="ECO:0000313" key="13">
    <source>
        <dbReference type="Proteomes" id="UP000237797"/>
    </source>
</evidence>
<evidence type="ECO:0000256" key="6">
    <source>
        <dbReference type="ARBA" id="ARBA00022692"/>
    </source>
</evidence>
<dbReference type="GO" id="GO:0022857">
    <property type="term" value="F:transmembrane transporter activity"/>
    <property type="evidence" value="ECO:0007669"/>
    <property type="project" value="InterPro"/>
</dbReference>
<name>A0A2T0LJ11_9BACL</name>
<feature type="transmembrane region" description="Helical" evidence="11">
    <location>
        <begin position="121"/>
        <end position="138"/>
    </location>
</feature>
<comment type="caution">
    <text evidence="12">The sequence shown here is derived from an EMBL/GenBank/DDBJ whole genome shotgun (WGS) entry which is preliminary data.</text>
</comment>
<keyword evidence="5" id="KW-0762">Sugar transport</keyword>
<dbReference type="PANTHER" id="PTHR32196:SF32">
    <property type="entry name" value="XYLOSE TRANSPORT SYSTEM PERMEASE PROTEIN XYLH"/>
    <property type="match status" value="1"/>
</dbReference>
<keyword evidence="7 11" id="KW-1133">Transmembrane helix</keyword>
<feature type="transmembrane region" description="Helical" evidence="11">
    <location>
        <begin position="93"/>
        <end position="114"/>
    </location>
</feature>
<dbReference type="CDD" id="cd06579">
    <property type="entry name" value="TM_PBP1_transp_AraH_like"/>
    <property type="match status" value="1"/>
</dbReference>
<dbReference type="EMBL" id="PVNE01000002">
    <property type="protein sequence ID" value="PRX42392.1"/>
    <property type="molecule type" value="Genomic_DNA"/>
</dbReference>
<evidence type="ECO:0000256" key="3">
    <source>
        <dbReference type="ARBA" id="ARBA00022475"/>
    </source>
</evidence>
<feature type="transmembrane region" description="Helical" evidence="11">
    <location>
        <begin position="12"/>
        <end position="30"/>
    </location>
</feature>
<feature type="transmembrane region" description="Helical" evidence="11">
    <location>
        <begin position="158"/>
        <end position="178"/>
    </location>
</feature>
<dbReference type="OrthoDB" id="9813906at2"/>
<evidence type="ECO:0000256" key="1">
    <source>
        <dbReference type="ARBA" id="ARBA00004651"/>
    </source>
</evidence>
<evidence type="ECO:0000256" key="4">
    <source>
        <dbReference type="ARBA" id="ARBA00022519"/>
    </source>
</evidence>
<accession>A0A2T0LJ11</accession>
<evidence type="ECO:0000256" key="5">
    <source>
        <dbReference type="ARBA" id="ARBA00022597"/>
    </source>
</evidence>
<keyword evidence="4" id="KW-0997">Cell inner membrane</keyword>
<dbReference type="RefSeq" id="WP_106343906.1">
    <property type="nucleotide sequence ID" value="NZ_PVNE01000002.1"/>
</dbReference>
<dbReference type="Proteomes" id="UP000237797">
    <property type="component" value="Unassembled WGS sequence"/>
</dbReference>
<evidence type="ECO:0000256" key="11">
    <source>
        <dbReference type="SAM" id="Phobius"/>
    </source>
</evidence>
<protein>
    <recommendedName>
        <fullName evidence="10">Xylose transport system permease protein XylH</fullName>
    </recommendedName>
</protein>
<evidence type="ECO:0000313" key="12">
    <source>
        <dbReference type="EMBL" id="PRX42392.1"/>
    </source>
</evidence>
<evidence type="ECO:0000256" key="2">
    <source>
        <dbReference type="ARBA" id="ARBA00022448"/>
    </source>
</evidence>
<feature type="transmembrane region" description="Helical" evidence="11">
    <location>
        <begin position="69"/>
        <end position="87"/>
    </location>
</feature>
<dbReference type="PANTHER" id="PTHR32196">
    <property type="entry name" value="ABC TRANSPORTER PERMEASE PROTEIN YPHD-RELATED-RELATED"/>
    <property type="match status" value="1"/>
</dbReference>
<keyword evidence="3" id="KW-1003">Cell membrane</keyword>
<proteinExistence type="predicted"/>
<keyword evidence="13" id="KW-1185">Reference proteome</keyword>
<feature type="transmembrane region" description="Helical" evidence="11">
    <location>
        <begin position="271"/>
        <end position="288"/>
    </location>
</feature>
<reference evidence="12 13" key="1">
    <citation type="submission" date="2018-03" db="EMBL/GenBank/DDBJ databases">
        <title>Genomic Encyclopedia of Archaeal and Bacterial Type Strains, Phase II (KMG-II): from individual species to whole genera.</title>
        <authorList>
            <person name="Goeker M."/>
        </authorList>
    </citation>
    <scope>NUCLEOTIDE SEQUENCE [LARGE SCALE GENOMIC DNA]</scope>
    <source>
        <strain evidence="12 13">DSM 44946</strain>
    </source>
</reference>
<evidence type="ECO:0000256" key="8">
    <source>
        <dbReference type="ARBA" id="ARBA00023136"/>
    </source>
</evidence>
<keyword evidence="8 11" id="KW-0472">Membrane</keyword>
<feature type="transmembrane region" description="Helical" evidence="11">
    <location>
        <begin position="223"/>
        <end position="241"/>
    </location>
</feature>
<comment type="subcellular location">
    <subcellularLocation>
        <location evidence="1">Cell membrane</location>
        <topology evidence="1">Multi-pass membrane protein</topology>
    </subcellularLocation>
</comment>
<dbReference type="InterPro" id="IPR001851">
    <property type="entry name" value="ABC_transp_permease"/>
</dbReference>
<keyword evidence="2" id="KW-0813">Transport</keyword>
<evidence type="ECO:0000256" key="7">
    <source>
        <dbReference type="ARBA" id="ARBA00022989"/>
    </source>
</evidence>
<dbReference type="AlphaFoldDB" id="A0A2T0LJ11"/>
<evidence type="ECO:0000256" key="10">
    <source>
        <dbReference type="ARBA" id="ARBA00035686"/>
    </source>
</evidence>
<sequence length="378" mass="40858">MRKALSFDIRAYSLIIALAFIALLFTVLTDGDFLSSRNLSNLFRQMSVISILAIGMTLVIITGHIDLSVGSLVGLAGGMAAILQVWYGWDTAAVLLLTLLAGLLLGGWQGWWVAYRGVPSFIVTLGGMLIFRGILIGISKGETVAPLKESFQRIGQSYLPYAVGYILGGIVIFLLFFLTARKRKKRREWGLKLESPVVSYGKMAGYSLLIVAFVYMMNRYLGIPVPILFVFLLLLIFGFVLNRTRFGRYLYAIGGNSEAAKYSGINVKRHIFAVFVIMGLLSSLAGLILTARLNAATVGAGQMYELDAIAACVIGGTSLKGGTGSVTGSLIGALVMVSLDNGMSMLDIDAFWQYIVKGLILILAVWWDISSEAGSEGS</sequence>
<feature type="transmembrane region" description="Helical" evidence="11">
    <location>
        <begin position="199"/>
        <end position="217"/>
    </location>
</feature>
<feature type="transmembrane region" description="Helical" evidence="11">
    <location>
        <begin position="351"/>
        <end position="369"/>
    </location>
</feature>
<organism evidence="12 13">
    <name type="scientific">Planifilum fimeticola</name>
    <dbReference type="NCBI Taxonomy" id="201975"/>
    <lineage>
        <taxon>Bacteria</taxon>
        <taxon>Bacillati</taxon>
        <taxon>Bacillota</taxon>
        <taxon>Bacilli</taxon>
        <taxon>Bacillales</taxon>
        <taxon>Thermoactinomycetaceae</taxon>
        <taxon>Planifilum</taxon>
    </lineage>
</organism>
<comment type="function">
    <text evidence="9">Part of the binding-protein-dependent transport system for D-xylose. Probably responsible for the translocation of the substrate across the membrane.</text>
</comment>
<evidence type="ECO:0000256" key="9">
    <source>
        <dbReference type="ARBA" id="ARBA00035611"/>
    </source>
</evidence>
<gene>
    <name evidence="12" type="ORF">CLV97_102181</name>
</gene>
<keyword evidence="6 11" id="KW-0812">Transmembrane</keyword>
<dbReference type="GO" id="GO:0005886">
    <property type="term" value="C:plasma membrane"/>
    <property type="evidence" value="ECO:0007669"/>
    <property type="project" value="UniProtKB-SubCell"/>
</dbReference>
<feature type="transmembrane region" description="Helical" evidence="11">
    <location>
        <begin position="42"/>
        <end position="62"/>
    </location>
</feature>